<protein>
    <submittedName>
        <fullName evidence="1">Uncharacterized protein</fullName>
    </submittedName>
</protein>
<sequence>GDGDRKWSVHYTTQKPQQGLIFIPGKRRSGSADDLQACNGLTQHGCSRPDSSKPRPPSPSSSGLDQSEGSTRRRWKDKSRKMSSAFSDEDERFILNNTRPMTPLVLNPVPQTSCWDVFATAYEPAVDVELEPPSRLPTPEERMRQQAEAVGADIVLINVTGESFDRQASFRRVASNNDSLSRRPRNLSRRKTVTGIPADVNRKLDSPLVSLVLPGQFSTVGRSSSSASAHQQKSTGEEVEEKKRVEVREEVQPSARRIRAPRGEGMSSLMASLTSSKPVNSCHDFSTSCCSSSSEVHSLPRLGTNSSLNSEVSCNSASYRTLSASSSCCQSQDLQGFPSDLQPLLPFDPTARVIPQSPSSSSSSFPSSPVTSLPGTPSCALQSEWSYPSDKPLNEATQYHSSPSSSHYLSSSSIADSESQFSYQALDDQTATQQELQCPYNGGFHSGEPWSYQPLSPSSSVHSSQTGGDWNSITQGIRCASRESWSCDPLLSSGRSSPSHTDNNSLCSEKMTSSPLLTREKRKFNTSSLHSRSITRSISLRKSKRPPPPPLRSDSLRRRPGRSKSSRTSSSPRLDRSPRLEHTTQRTPTSSPQTFHDPWVPRSNTKRRQSGLNCGTVTTFEPLNPECQAATFVEYPPSEPPPPSPGHAHVFTPGSPGSEEEGLRFTLNPQPAASSVAGLQRLASPSSGYSSQSNTPTPGTPVSSPLTPSSPLTASPGAFSLPPTSPFSSLRSPPLPLSPAVSSLTRTLSRIEGRPKPPVPERKSSLFSSLSSSFSSTSSLSSCTSSESSARHSLLPPPPPPPPLPEYSSPLPAVFYSPNNDSPPPLPQPAPSFTKLSAAPHPPPSSLPPPPPPPPPPLPPSSLPTPPPLPPSTRPPPPPYSYAIRQTFHHALVSAVCSSTNFPPPPTSPPPPPSSPLPPPSELLEMPVADLPPPPPPPPLPTLPTSSANLLPTPGSSPNRCVKVATPPPPLVTAQALQGVRLRSIKNQEGLTANATFADVTLRADTLPNSVDVPAYTEFKQAETGSQDACSDLGSNEVNITCALMGNASFHSPANTEATQPGSKAEHDYYNLTKSEVSPNDNSYSDHLQSPTDQRSSGPKLTSGGTPQDIQDNEKDMYGTLANNQVSTPNSPLAKMCYGSDKNHINTIIQQPYMQQKVADTVFTVTNTAERHTEDVQYSDSSYWTLSGTKQESHRESRTMQSESRDETETNDKNKSKMQSYNAANGDSTVYRDLKQSNNIFKSGSPRKLRSPEKPTLPKKPDVCILGLMASPEARQGPGGMKSSRQITSPSAGFNSQSQLPADSFCTPMHTQVSPNSPKHLTCTTVDKMTNPDRPHTTSPSHTMNAASLPLNSPADIATQSPASSPQMQKPQIVRKKPDLSLTSPKTTNPLFASRNTGEASKGTSGTCGILGISGISLTYSTTGNSSTLGSTGTTEIMDTTRAKKNTLNRTTGTLENAGTSGTLDTLQTTSNLGTMGIYGNCDPSGFMGVAETQRMKGAPNINDGTISALYNCGSSETWGTSETCTSLGNSGTHRATSTQTGATDPCCAGVMKTKFHKDDERVFHKRMMRSSLAEDEEENEKDRGIKTMMMMMSSSTRKKDKARKRRKRRPGRQLLMMSSTMEPSPSSSIIIIIIDHPHHLHPHLEMNEMRRKSERCKQSKYSLSSALSTDSLRGELSLQDLLIQEPEEEEEGADKRREGMKQAGGPSDADLFVSVSADQMFVSGRPRTTEDLFAVIHRSKRKMLGRRDSEDDRHRTSSSSSSSSPPVTPTDALPRPTRPAALRGQRSARSESFKALLLRKGTRSETSSRISAVERLRIVSGPATTTDLQNVPSLPQTPPPDQPQVKDASVSDTSDTGDMNAHLTLDVPMSPTSPYSQNFSMMFGWSQRDLTQSHPLLSSSSSSLLLPLLALHSASLPHSSLLFQPKICRSLSPLRCPHDRHPRRRK</sequence>
<proteinExistence type="predicted"/>
<comment type="caution">
    <text evidence="1">The sequence shown here is derived from an EMBL/GenBank/DDBJ whole genome shotgun (WGS) entry which is preliminary data.</text>
</comment>
<keyword evidence="2" id="KW-1185">Reference proteome</keyword>
<dbReference type="EMBL" id="CM041541">
    <property type="protein sequence ID" value="KAI3366184.1"/>
    <property type="molecule type" value="Genomic_DNA"/>
</dbReference>
<evidence type="ECO:0000313" key="2">
    <source>
        <dbReference type="Proteomes" id="UP000831701"/>
    </source>
</evidence>
<dbReference type="Proteomes" id="UP000831701">
    <property type="component" value="Chromosome 11"/>
</dbReference>
<accession>A0ACB8WEH1</accession>
<feature type="non-terminal residue" evidence="1">
    <location>
        <position position="1"/>
    </location>
</feature>
<reference evidence="1" key="1">
    <citation type="submission" date="2022-04" db="EMBL/GenBank/DDBJ databases">
        <title>Jade perch genome.</title>
        <authorList>
            <person name="Chao B."/>
        </authorList>
    </citation>
    <scope>NUCLEOTIDE SEQUENCE</scope>
    <source>
        <strain evidence="1">CB-2022</strain>
    </source>
</reference>
<name>A0ACB8WEH1_9TELE</name>
<organism evidence="1 2">
    <name type="scientific">Scortum barcoo</name>
    <name type="common">barcoo grunter</name>
    <dbReference type="NCBI Taxonomy" id="214431"/>
    <lineage>
        <taxon>Eukaryota</taxon>
        <taxon>Metazoa</taxon>
        <taxon>Chordata</taxon>
        <taxon>Craniata</taxon>
        <taxon>Vertebrata</taxon>
        <taxon>Euteleostomi</taxon>
        <taxon>Actinopterygii</taxon>
        <taxon>Neopterygii</taxon>
        <taxon>Teleostei</taxon>
        <taxon>Neoteleostei</taxon>
        <taxon>Acanthomorphata</taxon>
        <taxon>Eupercaria</taxon>
        <taxon>Centrarchiformes</taxon>
        <taxon>Terapontoidei</taxon>
        <taxon>Terapontidae</taxon>
        <taxon>Scortum</taxon>
    </lineage>
</organism>
<evidence type="ECO:0000313" key="1">
    <source>
        <dbReference type="EMBL" id="KAI3366184.1"/>
    </source>
</evidence>
<gene>
    <name evidence="1" type="ORF">L3Q82_010015</name>
</gene>